<feature type="transmembrane region" description="Helical" evidence="2">
    <location>
        <begin position="31"/>
        <end position="50"/>
    </location>
</feature>
<dbReference type="NCBIfam" id="NF005164">
    <property type="entry name" value="PRK06638.1-4"/>
    <property type="match status" value="1"/>
</dbReference>
<sequence>MMIQLVFYVFAAVLIASSAMVIFAKNPVHSVLFLILGFFNAAGLFLLAGAEFLAMILVIVYVGAVAVLFLFVVMMLDIDFARMREGLQRYAPLGAAVGGVLFAELAMAAAHWASSPVMPEPITGGLGQPGGPMTNTAALGTLLYTHYILLFQACGLVLLVAMIGAITLTLREKPTGRRQVIGKQHERMRADTLEMLTLPLGFGTDANGGFLRPAKGYYDTAVPGSYGVPAAPEPPREEVRKVDGDAP</sequence>
<dbReference type="PANTHER" id="PTHR33269">
    <property type="entry name" value="NADH-UBIQUINONE OXIDOREDUCTASE CHAIN 6"/>
    <property type="match status" value="1"/>
</dbReference>
<dbReference type="RefSeq" id="WP_207878971.1">
    <property type="nucleotide sequence ID" value="NZ_JAFVMF010000002.1"/>
</dbReference>
<protein>
    <recommendedName>
        <fullName evidence="2">NADH-quinone oxidoreductase subunit J</fullName>
        <ecNumber evidence="2">7.1.1.-</ecNumber>
    </recommendedName>
</protein>
<evidence type="ECO:0000256" key="2">
    <source>
        <dbReference type="RuleBase" id="RU004429"/>
    </source>
</evidence>
<feature type="region of interest" description="Disordered" evidence="3">
    <location>
        <begin position="226"/>
        <end position="247"/>
    </location>
</feature>
<comment type="similarity">
    <text evidence="1 2">Belongs to the complex I subunit 6 family.</text>
</comment>
<evidence type="ECO:0000256" key="3">
    <source>
        <dbReference type="SAM" id="MobiDB-lite"/>
    </source>
</evidence>
<keyword evidence="2" id="KW-0812">Transmembrane</keyword>
<comment type="catalytic activity">
    <reaction evidence="2">
        <text>a quinone + NADH + 5 H(+)(in) = a quinol + NAD(+) + 4 H(+)(out)</text>
        <dbReference type="Rhea" id="RHEA:57888"/>
        <dbReference type="ChEBI" id="CHEBI:15378"/>
        <dbReference type="ChEBI" id="CHEBI:24646"/>
        <dbReference type="ChEBI" id="CHEBI:57540"/>
        <dbReference type="ChEBI" id="CHEBI:57945"/>
        <dbReference type="ChEBI" id="CHEBI:132124"/>
    </reaction>
</comment>
<feature type="transmembrane region" description="Helical" evidence="2">
    <location>
        <begin position="147"/>
        <end position="170"/>
    </location>
</feature>
<dbReference type="Gene3D" id="1.20.120.1200">
    <property type="entry name" value="NADH-ubiquinone/plastoquinone oxidoreductase chain 6, subunit NuoJ"/>
    <property type="match status" value="1"/>
</dbReference>
<organism evidence="4 5">
    <name type="scientific">Acetobacter sacchari</name>
    <dbReference type="NCBI Taxonomy" id="2661687"/>
    <lineage>
        <taxon>Bacteria</taxon>
        <taxon>Pseudomonadati</taxon>
        <taxon>Pseudomonadota</taxon>
        <taxon>Alphaproteobacteria</taxon>
        <taxon>Acetobacterales</taxon>
        <taxon>Acetobacteraceae</taxon>
        <taxon>Acetobacter</taxon>
    </lineage>
</organism>
<keyword evidence="2" id="KW-1003">Cell membrane</keyword>
<keyword evidence="2" id="KW-0520">NAD</keyword>
<keyword evidence="4" id="KW-0560">Oxidoreductase</keyword>
<feature type="compositionally biased region" description="Basic and acidic residues" evidence="3">
    <location>
        <begin position="234"/>
        <end position="247"/>
    </location>
</feature>
<comment type="function">
    <text evidence="2">NDH-1 shuttles electrons from NADH, via FMN and iron-sulfur (Fe-S) centers, to quinones in the respiratory chain. Couples the redox reaction to proton translocation (for every two electrons transferred, four hydrogen ions are translocated across the cytoplasmic membrane), and thus conserves the redox energy in a proton gradient.</text>
</comment>
<dbReference type="EC" id="7.1.1.-" evidence="2"/>
<keyword evidence="2" id="KW-1133">Transmembrane helix</keyword>
<keyword evidence="5" id="KW-1185">Reference proteome</keyword>
<feature type="transmembrane region" description="Helical" evidence="2">
    <location>
        <begin position="56"/>
        <end position="78"/>
    </location>
</feature>
<keyword evidence="2" id="KW-0472">Membrane</keyword>
<evidence type="ECO:0000313" key="4">
    <source>
        <dbReference type="EMBL" id="MBO1358608.1"/>
    </source>
</evidence>
<name>A0ABS3LRT4_9PROT</name>
<evidence type="ECO:0000313" key="5">
    <source>
        <dbReference type="Proteomes" id="UP000664771"/>
    </source>
</evidence>
<dbReference type="InterPro" id="IPR001457">
    <property type="entry name" value="NADH_UbQ/plastoQ_OxRdtase_su6"/>
</dbReference>
<feature type="transmembrane region" description="Helical" evidence="2">
    <location>
        <begin position="6"/>
        <end position="24"/>
    </location>
</feature>
<gene>
    <name evidence="4" type="ORF">J2D73_02180</name>
</gene>
<comment type="caution">
    <text evidence="4">The sequence shown here is derived from an EMBL/GenBank/DDBJ whole genome shotgun (WGS) entry which is preliminary data.</text>
</comment>
<dbReference type="EMBL" id="JAFVMF010000002">
    <property type="protein sequence ID" value="MBO1358608.1"/>
    <property type="molecule type" value="Genomic_DNA"/>
</dbReference>
<dbReference type="InterPro" id="IPR042106">
    <property type="entry name" value="Nuo/plastoQ_OxRdtase_6_NuoJ"/>
</dbReference>
<feature type="transmembrane region" description="Helical" evidence="2">
    <location>
        <begin position="90"/>
        <end position="113"/>
    </location>
</feature>
<dbReference type="Pfam" id="PF00499">
    <property type="entry name" value="Oxidored_q3"/>
    <property type="match status" value="1"/>
</dbReference>
<dbReference type="PANTHER" id="PTHR33269:SF17">
    <property type="entry name" value="NADH-UBIQUINONE OXIDOREDUCTASE CHAIN 6"/>
    <property type="match status" value="1"/>
</dbReference>
<evidence type="ECO:0000256" key="1">
    <source>
        <dbReference type="ARBA" id="ARBA00005698"/>
    </source>
</evidence>
<reference evidence="4 5" key="1">
    <citation type="submission" date="2021-03" db="EMBL/GenBank/DDBJ databases">
        <title>The complete genome sequence of Acetobacter sacchari TBRC 11175.</title>
        <authorList>
            <person name="Charoenyingcharoen P."/>
            <person name="Yukphan P."/>
        </authorList>
    </citation>
    <scope>NUCLEOTIDE SEQUENCE [LARGE SCALE GENOMIC DNA]</scope>
    <source>
        <strain evidence="4 5">TBRC 11175</strain>
    </source>
</reference>
<dbReference type="GO" id="GO:0016491">
    <property type="term" value="F:oxidoreductase activity"/>
    <property type="evidence" value="ECO:0007669"/>
    <property type="project" value="UniProtKB-KW"/>
</dbReference>
<accession>A0ABS3LRT4</accession>
<dbReference type="Proteomes" id="UP000664771">
    <property type="component" value="Unassembled WGS sequence"/>
</dbReference>
<proteinExistence type="inferred from homology"/>
<comment type="subcellular location">
    <subcellularLocation>
        <location evidence="2">Cell membrane</location>
        <topology evidence="2">Multi-pass membrane protein</topology>
    </subcellularLocation>
</comment>
<keyword evidence="2" id="KW-0874">Quinone</keyword>